<dbReference type="GO" id="GO:0016491">
    <property type="term" value="F:oxidoreductase activity"/>
    <property type="evidence" value="ECO:0007669"/>
    <property type="project" value="UniProtKB-KW"/>
</dbReference>
<keyword evidence="10" id="KW-1185">Reference proteome</keyword>
<organism evidence="9 10">
    <name type="scientific">Brevibacillus centrosporus</name>
    <dbReference type="NCBI Taxonomy" id="54910"/>
    <lineage>
        <taxon>Bacteria</taxon>
        <taxon>Bacillati</taxon>
        <taxon>Bacillota</taxon>
        <taxon>Bacilli</taxon>
        <taxon>Bacillales</taxon>
        <taxon>Paenibacillaceae</taxon>
        <taxon>Brevibacillus</taxon>
    </lineage>
</organism>
<evidence type="ECO:0000313" key="9">
    <source>
        <dbReference type="EMBL" id="SFK98793.1"/>
    </source>
</evidence>
<dbReference type="PANTHER" id="PTHR44379:SF5">
    <property type="entry name" value="OXIDOREDUCTASE WITH IRON-SULFUR SUBUNIT"/>
    <property type="match status" value="1"/>
</dbReference>
<dbReference type="PROSITE" id="PS00197">
    <property type="entry name" value="2FE2S_FER_1"/>
    <property type="match status" value="1"/>
</dbReference>
<dbReference type="Pfam" id="PF01799">
    <property type="entry name" value="Fer2_2"/>
    <property type="match status" value="1"/>
</dbReference>
<name>A0A1I4E0N6_9BACL</name>
<evidence type="ECO:0000259" key="8">
    <source>
        <dbReference type="PROSITE" id="PS51085"/>
    </source>
</evidence>
<keyword evidence="5" id="KW-0411">Iron-sulfur</keyword>
<gene>
    <name evidence="9" type="ORF">SAMN05518846_12724</name>
</gene>
<dbReference type="EMBL" id="FORT01000027">
    <property type="protein sequence ID" value="SFK98793.1"/>
    <property type="molecule type" value="Genomic_DNA"/>
</dbReference>
<reference evidence="10" key="1">
    <citation type="submission" date="2016-10" db="EMBL/GenBank/DDBJ databases">
        <authorList>
            <person name="Varghese N."/>
            <person name="Submissions S."/>
        </authorList>
    </citation>
    <scope>NUCLEOTIDE SEQUENCE [LARGE SCALE GENOMIC DNA]</scope>
    <source>
        <strain evidence="10">OK042</strain>
    </source>
</reference>
<keyword evidence="1" id="KW-0001">2Fe-2S</keyword>
<dbReference type="InterPro" id="IPR036010">
    <property type="entry name" value="2Fe-2S_ferredoxin-like_sf"/>
</dbReference>
<dbReference type="Pfam" id="PF00111">
    <property type="entry name" value="Fer2"/>
    <property type="match status" value="1"/>
</dbReference>
<dbReference type="CDD" id="cd00207">
    <property type="entry name" value="fer2"/>
    <property type="match status" value="1"/>
</dbReference>
<dbReference type="InterPro" id="IPR002888">
    <property type="entry name" value="2Fe-2S-bd"/>
</dbReference>
<dbReference type="InterPro" id="IPR006058">
    <property type="entry name" value="2Fe2S_fd_BS"/>
</dbReference>
<keyword evidence="4" id="KW-0408">Iron</keyword>
<sequence>MIKVNRNEWFNLRMQVNGKRYEERVEPRKLLSDFLREDCGLTGTHVGCEHGVCGACTVLVDGSAVRSCLMFAIQAEGAEITTVEGLAQGGIPHPLQDAFSECHALQCGFCTPGILMSSVEFLETHSNPGTEEIKDMLSGHLCRCTGYKGIVEAVQRVVHRQKEGEEASGSGDAVSICSRTTPAV</sequence>
<evidence type="ECO:0000313" key="10">
    <source>
        <dbReference type="Proteomes" id="UP000198915"/>
    </source>
</evidence>
<evidence type="ECO:0000256" key="3">
    <source>
        <dbReference type="ARBA" id="ARBA00023002"/>
    </source>
</evidence>
<proteinExistence type="predicted"/>
<dbReference type="FunFam" id="3.10.20.30:FF:000020">
    <property type="entry name" value="Xanthine dehydrogenase iron-sulfur subunit"/>
    <property type="match status" value="1"/>
</dbReference>
<evidence type="ECO:0000256" key="1">
    <source>
        <dbReference type="ARBA" id="ARBA00022714"/>
    </source>
</evidence>
<keyword evidence="3" id="KW-0560">Oxidoreductase</keyword>
<dbReference type="Gene3D" id="1.10.150.120">
    <property type="entry name" value="[2Fe-2S]-binding domain"/>
    <property type="match status" value="1"/>
</dbReference>
<accession>A0A1I4E0N6</accession>
<dbReference type="InterPro" id="IPR051452">
    <property type="entry name" value="Diverse_Oxidoreductases"/>
</dbReference>
<feature type="region of interest" description="Disordered" evidence="7">
    <location>
        <begin position="162"/>
        <end position="184"/>
    </location>
</feature>
<dbReference type="GO" id="GO:0051537">
    <property type="term" value="F:2 iron, 2 sulfur cluster binding"/>
    <property type="evidence" value="ECO:0007669"/>
    <property type="project" value="UniProtKB-KW"/>
</dbReference>
<dbReference type="PANTHER" id="PTHR44379">
    <property type="entry name" value="OXIDOREDUCTASE WITH IRON-SULFUR SUBUNIT"/>
    <property type="match status" value="1"/>
</dbReference>
<evidence type="ECO:0000256" key="2">
    <source>
        <dbReference type="ARBA" id="ARBA00022723"/>
    </source>
</evidence>
<dbReference type="PROSITE" id="PS51085">
    <property type="entry name" value="2FE2S_FER_2"/>
    <property type="match status" value="1"/>
</dbReference>
<dbReference type="InterPro" id="IPR036884">
    <property type="entry name" value="2Fe-2S-bd_dom_sf"/>
</dbReference>
<dbReference type="InterPro" id="IPR012675">
    <property type="entry name" value="Beta-grasp_dom_sf"/>
</dbReference>
<dbReference type="SUPFAM" id="SSF54292">
    <property type="entry name" value="2Fe-2S ferredoxin-like"/>
    <property type="match status" value="1"/>
</dbReference>
<feature type="domain" description="2Fe-2S ferredoxin-type" evidence="8">
    <location>
        <begin position="10"/>
        <end position="86"/>
    </location>
</feature>
<evidence type="ECO:0000256" key="5">
    <source>
        <dbReference type="ARBA" id="ARBA00023014"/>
    </source>
</evidence>
<dbReference type="AlphaFoldDB" id="A0A1I4E0N6"/>
<evidence type="ECO:0000256" key="6">
    <source>
        <dbReference type="ARBA" id="ARBA00060707"/>
    </source>
</evidence>
<evidence type="ECO:0000256" key="7">
    <source>
        <dbReference type="SAM" id="MobiDB-lite"/>
    </source>
</evidence>
<keyword evidence="2" id="KW-0479">Metal-binding</keyword>
<dbReference type="InterPro" id="IPR001041">
    <property type="entry name" value="2Fe-2S_ferredoxin-type"/>
</dbReference>
<comment type="pathway">
    <text evidence="6">Alkaloid degradation; nicotine degradation.</text>
</comment>
<dbReference type="Gene3D" id="3.10.20.30">
    <property type="match status" value="1"/>
</dbReference>
<evidence type="ECO:0000256" key="4">
    <source>
        <dbReference type="ARBA" id="ARBA00023004"/>
    </source>
</evidence>
<dbReference type="SUPFAM" id="SSF47741">
    <property type="entry name" value="CO dehydrogenase ISP C-domain like"/>
    <property type="match status" value="1"/>
</dbReference>
<protein>
    <submittedName>
        <fullName evidence="9">Carbon-monoxide dehydrogenase small subunit/2-furoyl-CoA dehydrogenase 2Fe-2S iron sulfur subunit</fullName>
    </submittedName>
</protein>
<dbReference type="Proteomes" id="UP000198915">
    <property type="component" value="Unassembled WGS sequence"/>
</dbReference>
<dbReference type="GO" id="GO:0046872">
    <property type="term" value="F:metal ion binding"/>
    <property type="evidence" value="ECO:0007669"/>
    <property type="project" value="UniProtKB-KW"/>
</dbReference>
<dbReference type="STRING" id="1884381.SAMN05518846_12724"/>